<comment type="similarity">
    <text evidence="3 11">Belongs to the ketopantoate reductase family.</text>
</comment>
<dbReference type="SUPFAM" id="SSF51735">
    <property type="entry name" value="NAD(P)-binding Rossmann-fold domains"/>
    <property type="match status" value="1"/>
</dbReference>
<dbReference type="EC" id="1.1.1.169" evidence="4 11"/>
<proteinExistence type="inferred from homology"/>
<comment type="function">
    <text evidence="1 11">Catalyzes the NADPH-dependent reduction of ketopantoate into pantoic acid.</text>
</comment>
<dbReference type="Gene3D" id="3.40.50.720">
    <property type="entry name" value="NAD(P)-binding Rossmann-like Domain"/>
    <property type="match status" value="1"/>
</dbReference>
<evidence type="ECO:0000259" key="13">
    <source>
        <dbReference type="Pfam" id="PF08546"/>
    </source>
</evidence>
<evidence type="ECO:0000256" key="1">
    <source>
        <dbReference type="ARBA" id="ARBA00002919"/>
    </source>
</evidence>
<evidence type="ECO:0000259" key="12">
    <source>
        <dbReference type="Pfam" id="PF02558"/>
    </source>
</evidence>
<dbReference type="SUPFAM" id="SSF48179">
    <property type="entry name" value="6-phosphogluconate dehydrogenase C-terminal domain-like"/>
    <property type="match status" value="1"/>
</dbReference>
<dbReference type="PANTHER" id="PTHR43765:SF2">
    <property type="entry name" value="2-DEHYDROPANTOATE 2-REDUCTASE"/>
    <property type="match status" value="1"/>
</dbReference>
<dbReference type="InterPro" id="IPR008927">
    <property type="entry name" value="6-PGluconate_DH-like_C_sf"/>
</dbReference>
<feature type="domain" description="Ketopantoate reductase N-terminal" evidence="12">
    <location>
        <begin position="3"/>
        <end position="150"/>
    </location>
</feature>
<evidence type="ECO:0000256" key="8">
    <source>
        <dbReference type="ARBA" id="ARBA00023002"/>
    </source>
</evidence>
<keyword evidence="6 11" id="KW-0566">Pantothenate biosynthesis</keyword>
<evidence type="ECO:0000313" key="15">
    <source>
        <dbReference type="Proteomes" id="UP001332931"/>
    </source>
</evidence>
<gene>
    <name evidence="14" type="ORF">VXJ25_01290</name>
</gene>
<evidence type="ECO:0000256" key="3">
    <source>
        <dbReference type="ARBA" id="ARBA00007870"/>
    </source>
</evidence>
<protein>
    <recommendedName>
        <fullName evidence="5 11">2-dehydropantoate 2-reductase</fullName>
        <ecNumber evidence="4 11">1.1.1.169</ecNumber>
    </recommendedName>
    <alternativeName>
        <fullName evidence="9 11">Ketopantoate reductase</fullName>
    </alternativeName>
</protein>
<keyword evidence="7 11" id="KW-0521">NADP</keyword>
<dbReference type="GO" id="GO:0008677">
    <property type="term" value="F:2-dehydropantoate 2-reductase activity"/>
    <property type="evidence" value="ECO:0007669"/>
    <property type="project" value="UniProtKB-EC"/>
</dbReference>
<comment type="catalytic activity">
    <reaction evidence="10 11">
        <text>(R)-pantoate + NADP(+) = 2-dehydropantoate + NADPH + H(+)</text>
        <dbReference type="Rhea" id="RHEA:16233"/>
        <dbReference type="ChEBI" id="CHEBI:11561"/>
        <dbReference type="ChEBI" id="CHEBI:15378"/>
        <dbReference type="ChEBI" id="CHEBI:15980"/>
        <dbReference type="ChEBI" id="CHEBI:57783"/>
        <dbReference type="ChEBI" id="CHEBI:58349"/>
        <dbReference type="EC" id="1.1.1.169"/>
    </reaction>
</comment>
<dbReference type="NCBIfam" id="TIGR00745">
    <property type="entry name" value="apbA_panE"/>
    <property type="match status" value="1"/>
</dbReference>
<evidence type="ECO:0000256" key="5">
    <source>
        <dbReference type="ARBA" id="ARBA00019465"/>
    </source>
</evidence>
<dbReference type="Pfam" id="PF08546">
    <property type="entry name" value="ApbA_C"/>
    <property type="match status" value="1"/>
</dbReference>
<evidence type="ECO:0000256" key="6">
    <source>
        <dbReference type="ARBA" id="ARBA00022655"/>
    </source>
</evidence>
<reference evidence="14 15" key="1">
    <citation type="submission" date="2024-01" db="EMBL/GenBank/DDBJ databases">
        <title>Description of Olsenella sp. nov., isolated from pig feces.</title>
        <authorList>
            <person name="Chang Y.-H."/>
        </authorList>
    </citation>
    <scope>NUCLEOTIDE SEQUENCE [LARGE SCALE GENOMIC DNA]</scope>
    <source>
        <strain evidence="14 15">YH-ols2223</strain>
    </source>
</reference>
<accession>A0ABU7R7V8</accession>
<dbReference type="InterPro" id="IPR003710">
    <property type="entry name" value="ApbA"/>
</dbReference>
<evidence type="ECO:0000256" key="9">
    <source>
        <dbReference type="ARBA" id="ARBA00032024"/>
    </source>
</evidence>
<evidence type="ECO:0000256" key="10">
    <source>
        <dbReference type="ARBA" id="ARBA00048793"/>
    </source>
</evidence>
<dbReference type="PANTHER" id="PTHR43765">
    <property type="entry name" value="2-DEHYDROPANTOATE 2-REDUCTASE-RELATED"/>
    <property type="match status" value="1"/>
</dbReference>
<evidence type="ECO:0000256" key="2">
    <source>
        <dbReference type="ARBA" id="ARBA00004994"/>
    </source>
</evidence>
<evidence type="ECO:0000313" key="14">
    <source>
        <dbReference type="EMBL" id="MEE6146635.1"/>
    </source>
</evidence>
<keyword evidence="15" id="KW-1185">Reference proteome</keyword>
<comment type="caution">
    <text evidence="14">The sequence shown here is derived from an EMBL/GenBank/DDBJ whole genome shotgun (WGS) entry which is preliminary data.</text>
</comment>
<keyword evidence="8 11" id="KW-0560">Oxidoreductase</keyword>
<evidence type="ECO:0000256" key="7">
    <source>
        <dbReference type="ARBA" id="ARBA00022857"/>
    </source>
</evidence>
<organism evidence="14 15">
    <name type="scientific">Olsenella absiana</name>
    <dbReference type="NCBI Taxonomy" id="3115222"/>
    <lineage>
        <taxon>Bacteria</taxon>
        <taxon>Bacillati</taxon>
        <taxon>Actinomycetota</taxon>
        <taxon>Coriobacteriia</taxon>
        <taxon>Coriobacteriales</taxon>
        <taxon>Atopobiaceae</taxon>
        <taxon>Olsenella</taxon>
    </lineage>
</organism>
<dbReference type="EMBL" id="JAZGJQ010000001">
    <property type="protein sequence ID" value="MEE6146635.1"/>
    <property type="molecule type" value="Genomic_DNA"/>
</dbReference>
<name>A0ABU7R7V8_9ACTN</name>
<sequence>MRIVILGAGAIGQLYGAMLSQGDKNDVSLVERDQAAIDAIGAHGISCAFGDERLEAHPPVMRAEDVEGEPDLVLLCTKTPDTTEALEQARGYLGEGTYVLSLQNGLGNAELIKRFVDPGRVLIGMCTYNADRTGLCSVRSSGEGIIKFMPLTSEVSDLARAVERAFNEAGLECEVHEDVWRDVWQKAAYNAALNSTSAVCRVPCGGMGILNKGMDLCNDIIDEACAVAEAYGVEVDATRLKNDLRRKIFGSEKDHITSMAQDVIMHRQTEVGSINGAFVRYAAAKGLSAPYNEAMFCLIKSIESTYDMQVDSIL</sequence>
<dbReference type="InterPro" id="IPR050838">
    <property type="entry name" value="Ketopantoate_reductase"/>
</dbReference>
<comment type="pathway">
    <text evidence="2 11">Cofactor biosynthesis; (R)-pantothenate biosynthesis; (R)-pantoate from 3-methyl-2-oxobutanoate: step 2/2.</text>
</comment>
<dbReference type="InterPro" id="IPR036291">
    <property type="entry name" value="NAD(P)-bd_dom_sf"/>
</dbReference>
<evidence type="ECO:0000256" key="4">
    <source>
        <dbReference type="ARBA" id="ARBA00013014"/>
    </source>
</evidence>
<dbReference type="InterPro" id="IPR013752">
    <property type="entry name" value="KPA_reductase"/>
</dbReference>
<dbReference type="Proteomes" id="UP001332931">
    <property type="component" value="Unassembled WGS sequence"/>
</dbReference>
<feature type="domain" description="Ketopantoate reductase C-terminal" evidence="13">
    <location>
        <begin position="178"/>
        <end position="303"/>
    </location>
</feature>
<dbReference type="Pfam" id="PF02558">
    <property type="entry name" value="ApbA"/>
    <property type="match status" value="1"/>
</dbReference>
<dbReference type="InterPro" id="IPR013332">
    <property type="entry name" value="KPR_N"/>
</dbReference>
<dbReference type="RefSeq" id="WP_330957398.1">
    <property type="nucleotide sequence ID" value="NZ_JAZGJQ010000001.1"/>
</dbReference>
<dbReference type="InterPro" id="IPR013328">
    <property type="entry name" value="6PGD_dom2"/>
</dbReference>
<dbReference type="Gene3D" id="1.10.1040.10">
    <property type="entry name" value="N-(1-d-carboxylethyl)-l-norvaline Dehydrogenase, domain 2"/>
    <property type="match status" value="1"/>
</dbReference>
<evidence type="ECO:0000256" key="11">
    <source>
        <dbReference type="RuleBase" id="RU362068"/>
    </source>
</evidence>